<dbReference type="NCBIfam" id="NF007450">
    <property type="entry name" value="PRK10015.1"/>
    <property type="match status" value="1"/>
</dbReference>
<evidence type="ECO:0000256" key="5">
    <source>
        <dbReference type="ARBA" id="ARBA00023002"/>
    </source>
</evidence>
<dbReference type="NCBIfam" id="NF007542">
    <property type="entry name" value="PRK10157.1"/>
    <property type="match status" value="1"/>
</dbReference>
<dbReference type="InterPro" id="IPR039651">
    <property type="entry name" value="FixC-like"/>
</dbReference>
<comment type="similarity">
    <text evidence="2 6">Belongs to the ETF-QO/FixC family.</text>
</comment>
<evidence type="ECO:0000256" key="6">
    <source>
        <dbReference type="RuleBase" id="RU366069"/>
    </source>
</evidence>
<evidence type="ECO:0000256" key="3">
    <source>
        <dbReference type="ARBA" id="ARBA00022630"/>
    </source>
</evidence>
<dbReference type="AlphaFoldDB" id="A0A0G4QDQ6"/>
<dbReference type="InterPro" id="IPR036188">
    <property type="entry name" value="FAD/NAD-bd_sf"/>
</dbReference>
<dbReference type="GO" id="GO:0016491">
    <property type="term" value="F:oxidoreductase activity"/>
    <property type="evidence" value="ECO:0007669"/>
    <property type="project" value="UniProtKB-UniRule"/>
</dbReference>
<evidence type="ECO:0000256" key="2">
    <source>
        <dbReference type="ARBA" id="ARBA00006796"/>
    </source>
</evidence>
<dbReference type="Gene3D" id="3.50.50.60">
    <property type="entry name" value="FAD/NAD(P)-binding domain"/>
    <property type="match status" value="1"/>
</dbReference>
<dbReference type="Pfam" id="PF21162">
    <property type="entry name" value="ETFQO_UQ-bd"/>
    <property type="match status" value="1"/>
</dbReference>
<name>A0A0G4QDQ6_9GAMM</name>
<comment type="function">
    <text evidence="6">Part of an electron transfer system.</text>
</comment>
<keyword evidence="5 6" id="KW-0560">Oxidoreductase</keyword>
<dbReference type="PRINTS" id="PR00420">
    <property type="entry name" value="RNGMNOXGNASE"/>
</dbReference>
<keyword evidence="9" id="KW-0830">Ubiquinone</keyword>
<keyword evidence="4 6" id="KW-0274">FAD</keyword>
<sequence length="428" mass="46392">MSDDIFDAIIVGGGLAGGTAAYVLAQAGCDVLVVERGNFAGSKNMTGGRLYAHSLEKIIPNFAEEAPVERLVTREKISMLTPTDGVTLDYQHTQQEEEAARSYTVLRSSFDQWLMEKAENAGAQVITGVRVDEVLVKDGKVCGVKAGDDEIEAHVVILADGVNSLLAKQLGMTQKVNPHTVAVGVKELLEFTPQQMEDRFGCTNDEGLAWLFAGAPSGGYLGGGFLYTNKNTVSLGLVLGLHNVDKFEKTVPQLLEDFKQHPVVAPLIKDGKLLEYSAHMVPEGGMNMVSELVRDGVLVAGDAAGFCLNVGYTVRGMDLAIASGEAAAKAVLMAKEQNSYSQKELSCYQSLLNDSFVMKDMKLYKDLPAFLDNTRFFTDYPQMAANVMHDLFVINGPEKPVRKKILSQVKKVGVMNLIKDGFKGVRSL</sequence>
<keyword evidence="3 6" id="KW-0285">Flavoprotein</keyword>
<dbReference type="RefSeq" id="WP_072064396.1">
    <property type="nucleotide sequence ID" value="NZ_CVRY01000005.1"/>
</dbReference>
<dbReference type="SUPFAM" id="SSF51905">
    <property type="entry name" value="FAD/NAD(P)-binding domain"/>
    <property type="match status" value="1"/>
</dbReference>
<dbReference type="InterPro" id="IPR059103">
    <property type="entry name" value="FixC-like_C"/>
</dbReference>
<dbReference type="GO" id="GO:0071949">
    <property type="term" value="F:FAD binding"/>
    <property type="evidence" value="ECO:0007669"/>
    <property type="project" value="UniProtKB-UniRule"/>
</dbReference>
<feature type="domain" description="ETF-QO/FixC ubiquinone-binding" evidence="7">
    <location>
        <begin position="182"/>
        <end position="280"/>
    </location>
</feature>
<dbReference type="EMBL" id="CVRY01000005">
    <property type="protein sequence ID" value="CRL63736.1"/>
    <property type="molecule type" value="Genomic_DNA"/>
</dbReference>
<dbReference type="Proteomes" id="UP000183920">
    <property type="component" value="Unassembled WGS sequence"/>
</dbReference>
<gene>
    <name evidence="9" type="ORF">BN1804_02640</name>
</gene>
<evidence type="ECO:0000313" key="10">
    <source>
        <dbReference type="Proteomes" id="UP000183920"/>
    </source>
</evidence>
<organism evidence="9 10">
    <name type="scientific">Proteus penneri</name>
    <dbReference type="NCBI Taxonomy" id="102862"/>
    <lineage>
        <taxon>Bacteria</taxon>
        <taxon>Pseudomonadati</taxon>
        <taxon>Pseudomonadota</taxon>
        <taxon>Gammaproteobacteria</taxon>
        <taxon>Enterobacterales</taxon>
        <taxon>Morganellaceae</taxon>
        <taxon>Proteus</taxon>
    </lineage>
</organism>
<dbReference type="Pfam" id="PF12831">
    <property type="entry name" value="FAD_oxidored"/>
    <property type="match status" value="1"/>
</dbReference>
<dbReference type="PANTHER" id="PTHR43624">
    <property type="entry name" value="ELECTRON TRANSFER FLAVOPROTEIN-QUINONE OXIDOREDUCTASE YDIS-RELATED"/>
    <property type="match status" value="1"/>
</dbReference>
<evidence type="ECO:0000259" key="7">
    <source>
        <dbReference type="Pfam" id="PF21162"/>
    </source>
</evidence>
<reference evidence="10" key="1">
    <citation type="submission" date="2015-06" db="EMBL/GenBank/DDBJ databases">
        <authorList>
            <person name="Urmite Genomes"/>
        </authorList>
    </citation>
    <scope>NUCLEOTIDE SEQUENCE [LARGE SCALE GENOMIC DNA]</scope>
    <source>
        <strain evidence="10">CSUR P1867</strain>
    </source>
</reference>
<dbReference type="SUPFAM" id="SSF54373">
    <property type="entry name" value="FAD-linked reductases, C-terminal domain"/>
    <property type="match status" value="1"/>
</dbReference>
<proteinExistence type="inferred from homology"/>
<evidence type="ECO:0000313" key="9">
    <source>
        <dbReference type="EMBL" id="CRL63736.1"/>
    </source>
</evidence>
<dbReference type="Pfam" id="PF26311">
    <property type="entry name" value="ETF-QO_FixC_C"/>
    <property type="match status" value="1"/>
</dbReference>
<dbReference type="InterPro" id="IPR049398">
    <property type="entry name" value="ETF-QO/FixC_UQ-bd"/>
</dbReference>
<accession>A0A0G4QDQ6</accession>
<feature type="domain" description="FixC-like C-terminal" evidence="8">
    <location>
        <begin position="367"/>
        <end position="427"/>
    </location>
</feature>
<comment type="cofactor">
    <cofactor evidence="1 6">
        <name>FAD</name>
        <dbReference type="ChEBI" id="CHEBI:57692"/>
    </cofactor>
</comment>
<protein>
    <recommendedName>
        <fullName evidence="6">Protein FixC</fullName>
    </recommendedName>
</protein>
<evidence type="ECO:0000256" key="4">
    <source>
        <dbReference type="ARBA" id="ARBA00022827"/>
    </source>
</evidence>
<dbReference type="PANTHER" id="PTHR43624:SF2">
    <property type="entry name" value="ELECTRON TRANSFER FLAVOPROTEIN-QUINONE OXIDOREDUCTASE YDIS-RELATED"/>
    <property type="match status" value="1"/>
</dbReference>
<evidence type="ECO:0000256" key="1">
    <source>
        <dbReference type="ARBA" id="ARBA00001974"/>
    </source>
</evidence>
<evidence type="ECO:0000259" key="8">
    <source>
        <dbReference type="Pfam" id="PF26311"/>
    </source>
</evidence>